<protein>
    <submittedName>
        <fullName evidence="1">Uncharacterized protein</fullName>
    </submittedName>
</protein>
<dbReference type="Proteomes" id="UP000762676">
    <property type="component" value="Unassembled WGS sequence"/>
</dbReference>
<gene>
    <name evidence="1" type="ORF">ElyMa_004980600</name>
</gene>
<accession>A0AAV4J5Y8</accession>
<evidence type="ECO:0000313" key="1">
    <source>
        <dbReference type="EMBL" id="GFS17394.1"/>
    </source>
</evidence>
<organism evidence="1 2">
    <name type="scientific">Elysia marginata</name>
    <dbReference type="NCBI Taxonomy" id="1093978"/>
    <lineage>
        <taxon>Eukaryota</taxon>
        <taxon>Metazoa</taxon>
        <taxon>Spiralia</taxon>
        <taxon>Lophotrochozoa</taxon>
        <taxon>Mollusca</taxon>
        <taxon>Gastropoda</taxon>
        <taxon>Heterobranchia</taxon>
        <taxon>Euthyneura</taxon>
        <taxon>Panpulmonata</taxon>
        <taxon>Sacoglossa</taxon>
        <taxon>Placobranchoidea</taxon>
        <taxon>Plakobranchidae</taxon>
        <taxon>Elysia</taxon>
    </lineage>
</organism>
<evidence type="ECO:0000313" key="2">
    <source>
        <dbReference type="Proteomes" id="UP000762676"/>
    </source>
</evidence>
<reference evidence="1 2" key="1">
    <citation type="journal article" date="2021" name="Elife">
        <title>Chloroplast acquisition without the gene transfer in kleptoplastic sea slugs, Plakobranchus ocellatus.</title>
        <authorList>
            <person name="Maeda T."/>
            <person name="Takahashi S."/>
            <person name="Yoshida T."/>
            <person name="Shimamura S."/>
            <person name="Takaki Y."/>
            <person name="Nagai Y."/>
            <person name="Toyoda A."/>
            <person name="Suzuki Y."/>
            <person name="Arimoto A."/>
            <person name="Ishii H."/>
            <person name="Satoh N."/>
            <person name="Nishiyama T."/>
            <person name="Hasebe M."/>
            <person name="Maruyama T."/>
            <person name="Minagawa J."/>
            <person name="Obokata J."/>
            <person name="Shigenobu S."/>
        </authorList>
    </citation>
    <scope>NUCLEOTIDE SEQUENCE [LARGE SCALE GENOMIC DNA]</scope>
</reference>
<name>A0AAV4J5Y8_9GAST</name>
<sequence>MRCTTSRRIRTGSVFETLKKILSLHISYTFSHGKNQVEMSKRITGREPVLRLPLGMLVMGSRMEAIVGGPVKRLGSVLTYILDFMRDGPAHEDEVHSVGSPRWLMG</sequence>
<dbReference type="AlphaFoldDB" id="A0AAV4J5Y8"/>
<dbReference type="EMBL" id="BMAT01009971">
    <property type="protein sequence ID" value="GFS17394.1"/>
    <property type="molecule type" value="Genomic_DNA"/>
</dbReference>
<keyword evidence="2" id="KW-1185">Reference proteome</keyword>
<comment type="caution">
    <text evidence="1">The sequence shown here is derived from an EMBL/GenBank/DDBJ whole genome shotgun (WGS) entry which is preliminary data.</text>
</comment>
<proteinExistence type="predicted"/>